<dbReference type="PANTHER" id="PTHR12899:SF14">
    <property type="entry name" value="F14B2.25_F14B2.25"/>
    <property type="match status" value="1"/>
</dbReference>
<dbReference type="Proteomes" id="UP001229421">
    <property type="component" value="Unassembled WGS sequence"/>
</dbReference>
<evidence type="ECO:0000313" key="4">
    <source>
        <dbReference type="EMBL" id="KAK1435867.1"/>
    </source>
</evidence>
<keyword evidence="2" id="KW-0689">Ribosomal protein</keyword>
<name>A0AAD8LCH4_TARER</name>
<comment type="caution">
    <text evidence="4">The sequence shown here is derived from an EMBL/GenBank/DDBJ whole genome shotgun (WGS) entry which is preliminary data.</text>
</comment>
<dbReference type="Gene3D" id="3.30.420.100">
    <property type="match status" value="1"/>
</dbReference>
<dbReference type="AlphaFoldDB" id="A0AAD8LCH4"/>
<dbReference type="GO" id="GO:1990904">
    <property type="term" value="C:ribonucleoprotein complex"/>
    <property type="evidence" value="ECO:0007669"/>
    <property type="project" value="UniProtKB-KW"/>
</dbReference>
<evidence type="ECO:0000256" key="1">
    <source>
        <dbReference type="ARBA" id="ARBA00007116"/>
    </source>
</evidence>
<dbReference type="GO" id="GO:0003735">
    <property type="term" value="F:structural constituent of ribosome"/>
    <property type="evidence" value="ECO:0007669"/>
    <property type="project" value="InterPro"/>
</dbReference>
<dbReference type="PANTHER" id="PTHR12899">
    <property type="entry name" value="39S RIBOSOMAL PROTEIN L18, MITOCHONDRIAL"/>
    <property type="match status" value="1"/>
</dbReference>
<evidence type="ECO:0000256" key="3">
    <source>
        <dbReference type="ARBA" id="ARBA00023274"/>
    </source>
</evidence>
<organism evidence="4 5">
    <name type="scientific">Tagetes erecta</name>
    <name type="common">African marigold</name>
    <dbReference type="NCBI Taxonomy" id="13708"/>
    <lineage>
        <taxon>Eukaryota</taxon>
        <taxon>Viridiplantae</taxon>
        <taxon>Streptophyta</taxon>
        <taxon>Embryophyta</taxon>
        <taxon>Tracheophyta</taxon>
        <taxon>Spermatophyta</taxon>
        <taxon>Magnoliopsida</taxon>
        <taxon>eudicotyledons</taxon>
        <taxon>Gunneridae</taxon>
        <taxon>Pentapetalae</taxon>
        <taxon>asterids</taxon>
        <taxon>campanulids</taxon>
        <taxon>Asterales</taxon>
        <taxon>Asteraceae</taxon>
        <taxon>Asteroideae</taxon>
        <taxon>Heliantheae alliance</taxon>
        <taxon>Tageteae</taxon>
        <taxon>Tagetes</taxon>
    </lineage>
</organism>
<comment type="similarity">
    <text evidence="1">Belongs to the universal ribosomal protein uL18 family.</text>
</comment>
<dbReference type="EMBL" id="JAUHHV010000001">
    <property type="protein sequence ID" value="KAK1435867.1"/>
    <property type="molecule type" value="Genomic_DNA"/>
</dbReference>
<keyword evidence="5" id="KW-1185">Reference proteome</keyword>
<proteinExistence type="inferred from homology"/>
<keyword evidence="3" id="KW-0687">Ribonucleoprotein</keyword>
<gene>
    <name evidence="4" type="ORF">QVD17_01639</name>
</gene>
<dbReference type="GO" id="GO:0005840">
    <property type="term" value="C:ribosome"/>
    <property type="evidence" value="ECO:0007669"/>
    <property type="project" value="UniProtKB-KW"/>
</dbReference>
<evidence type="ECO:0000313" key="5">
    <source>
        <dbReference type="Proteomes" id="UP001229421"/>
    </source>
</evidence>
<dbReference type="InterPro" id="IPR005484">
    <property type="entry name" value="Ribosomal_uL18_bac/plant/anim"/>
</dbReference>
<protein>
    <submittedName>
        <fullName evidence="4">Uncharacterized protein</fullName>
    </submittedName>
</protein>
<dbReference type="GO" id="GO:0008097">
    <property type="term" value="F:5S rRNA binding"/>
    <property type="evidence" value="ECO:0007669"/>
    <property type="project" value="TreeGrafter"/>
</dbReference>
<dbReference type="GO" id="GO:0006412">
    <property type="term" value="P:translation"/>
    <property type="evidence" value="ECO:0007669"/>
    <property type="project" value="InterPro"/>
</dbReference>
<dbReference type="SUPFAM" id="SSF53137">
    <property type="entry name" value="Translational machinery components"/>
    <property type="match status" value="1"/>
</dbReference>
<accession>A0AAD8LCH4</accession>
<sequence length="156" mass="17839">MSSSNHQRYLLRLALSCRKITAQVTNSATDSIVAMASSTEQEFIPHYRSKLTAFPRSHRFWDANIASKIGEKLGFRLNDIGISHLQIEQHSLPIHYRKMIVPFFTSVKRAGISVSGSEKLFQDEISNTVVKRKNATIIYKKRHYRKKRAPQTIHGA</sequence>
<evidence type="ECO:0000256" key="2">
    <source>
        <dbReference type="ARBA" id="ARBA00022980"/>
    </source>
</evidence>
<reference evidence="4" key="1">
    <citation type="journal article" date="2023" name="bioRxiv">
        <title>Improved chromosome-level genome assembly for marigold (Tagetes erecta).</title>
        <authorList>
            <person name="Jiang F."/>
            <person name="Yuan L."/>
            <person name="Wang S."/>
            <person name="Wang H."/>
            <person name="Xu D."/>
            <person name="Wang A."/>
            <person name="Fan W."/>
        </authorList>
    </citation>
    <scope>NUCLEOTIDE SEQUENCE</scope>
    <source>
        <strain evidence="4">WSJ</strain>
        <tissue evidence="4">Leaf</tissue>
    </source>
</reference>